<dbReference type="PANTHER" id="PTHR19359">
    <property type="entry name" value="CYTOCHROME B5"/>
    <property type="match status" value="1"/>
</dbReference>
<evidence type="ECO:0000256" key="3">
    <source>
        <dbReference type="ARBA" id="ARBA00022617"/>
    </source>
</evidence>
<dbReference type="PANTHER" id="PTHR19359:SF150">
    <property type="entry name" value="CYTOCHROME B5"/>
    <property type="match status" value="1"/>
</dbReference>
<evidence type="ECO:0000256" key="4">
    <source>
        <dbReference type="ARBA" id="ARBA00022692"/>
    </source>
</evidence>
<dbReference type="STRING" id="1230905.A0A1G4KBC5"/>
<keyword evidence="13" id="KW-1133">Transmembrane helix</keyword>
<keyword evidence="3 13" id="KW-0349">Heme</keyword>
<evidence type="ECO:0000256" key="14">
    <source>
        <dbReference type="SAM" id="MobiDB-lite"/>
    </source>
</evidence>
<evidence type="ECO:0000313" key="17">
    <source>
        <dbReference type="Proteomes" id="UP000191024"/>
    </source>
</evidence>
<keyword evidence="8" id="KW-0249">Electron transport</keyword>
<evidence type="ECO:0000256" key="1">
    <source>
        <dbReference type="ARBA" id="ARBA00004131"/>
    </source>
</evidence>
<dbReference type="SUPFAM" id="SSF55856">
    <property type="entry name" value="Cytochrome b5-like heme/steroid binding domain"/>
    <property type="match status" value="1"/>
</dbReference>
<evidence type="ECO:0000256" key="11">
    <source>
        <dbReference type="ARBA" id="ARBA00037877"/>
    </source>
</evidence>
<evidence type="ECO:0000256" key="6">
    <source>
        <dbReference type="ARBA" id="ARBA00022824"/>
    </source>
</evidence>
<keyword evidence="17" id="KW-1185">Reference proteome</keyword>
<dbReference type="OrthoDB" id="1925334at2759"/>
<evidence type="ECO:0000256" key="13">
    <source>
        <dbReference type="RuleBase" id="RU362121"/>
    </source>
</evidence>
<evidence type="ECO:0000256" key="12">
    <source>
        <dbReference type="ARBA" id="ARBA00038168"/>
    </source>
</evidence>
<evidence type="ECO:0000256" key="8">
    <source>
        <dbReference type="ARBA" id="ARBA00022982"/>
    </source>
</evidence>
<dbReference type="GO" id="GO:0046872">
    <property type="term" value="F:metal ion binding"/>
    <property type="evidence" value="ECO:0007669"/>
    <property type="project" value="UniProtKB-UniRule"/>
</dbReference>
<proteinExistence type="inferred from homology"/>
<keyword evidence="6" id="KW-0256">Endoplasmic reticulum</keyword>
<comment type="subcellular location">
    <subcellularLocation>
        <location evidence="1">Endoplasmic reticulum membrane</location>
        <topology evidence="1">Single-pass membrane protein</topology>
        <orientation evidence="1">Cytoplasmic side</orientation>
    </subcellularLocation>
    <subcellularLocation>
        <location evidence="11">Microsome membrane</location>
        <topology evidence="11">Single-pass membrane protein</topology>
        <orientation evidence="11">Cytoplasmic side</orientation>
    </subcellularLocation>
</comment>
<evidence type="ECO:0000256" key="10">
    <source>
        <dbReference type="ARBA" id="ARBA00023136"/>
    </source>
</evidence>
<dbReference type="Proteomes" id="UP000191024">
    <property type="component" value="Chromosome G"/>
</dbReference>
<dbReference type="GO" id="GO:0020037">
    <property type="term" value="F:heme binding"/>
    <property type="evidence" value="ECO:0007669"/>
    <property type="project" value="UniProtKB-UniRule"/>
</dbReference>
<keyword evidence="10 13" id="KW-0472">Membrane</keyword>
<dbReference type="PROSITE" id="PS00191">
    <property type="entry name" value="CYTOCHROME_B5_1"/>
    <property type="match status" value="1"/>
</dbReference>
<gene>
    <name evidence="16" type="ORF">LAMI_0G12332G</name>
</gene>
<dbReference type="SMART" id="SM01117">
    <property type="entry name" value="Cyt-b5"/>
    <property type="match status" value="1"/>
</dbReference>
<protein>
    <submittedName>
        <fullName evidence="16">LAMI_0G12332g1_1</fullName>
    </submittedName>
</protein>
<dbReference type="InterPro" id="IPR050668">
    <property type="entry name" value="Cytochrome_b5"/>
</dbReference>
<keyword evidence="4 13" id="KW-0812">Transmembrane</keyword>
<evidence type="ECO:0000256" key="5">
    <source>
        <dbReference type="ARBA" id="ARBA00022723"/>
    </source>
</evidence>
<dbReference type="InterPro" id="IPR001199">
    <property type="entry name" value="Cyt_B5-like_heme/steroid-bd"/>
</dbReference>
<dbReference type="InterPro" id="IPR018506">
    <property type="entry name" value="Cyt_B5_heme-BS"/>
</dbReference>
<dbReference type="EMBL" id="LT598469">
    <property type="protein sequence ID" value="SCV01575.1"/>
    <property type="molecule type" value="Genomic_DNA"/>
</dbReference>
<sequence length="245" mass="27961">MPLYGLSHGTSLTGDIGERENARARLDPRVRSSHDRQVSRHELSQHCQQDDCWMAIHGKVYDVSRYVKLHPGGAQVMLKYGGRDATAAFDDVGHTFESLIYDLEPRECVGVLDLPAPHARREHETRRVPGEPPRWDHLWEWVRGSPEPVLPREIVDTSWEPSEKTSNFYEGSDDSDLNKQSFLHRALRRIASNSALSALVICCMLVLVYLRMRWPTMVEHVVAHASEHVSTSTSDEIPRWSIMES</sequence>
<dbReference type="GO" id="GO:0016126">
    <property type="term" value="P:sterol biosynthetic process"/>
    <property type="evidence" value="ECO:0007669"/>
    <property type="project" value="TreeGrafter"/>
</dbReference>
<evidence type="ECO:0000256" key="2">
    <source>
        <dbReference type="ARBA" id="ARBA00022448"/>
    </source>
</evidence>
<dbReference type="PRINTS" id="PR00363">
    <property type="entry name" value="CYTOCHROMEB5"/>
</dbReference>
<dbReference type="Gene3D" id="3.10.120.10">
    <property type="entry name" value="Cytochrome b5-like heme/steroid binding domain"/>
    <property type="match status" value="1"/>
</dbReference>
<dbReference type="AlphaFoldDB" id="A0A1G4KBC5"/>
<keyword evidence="7" id="KW-0492">Microsome</keyword>
<dbReference type="PROSITE" id="PS50255">
    <property type="entry name" value="CYTOCHROME_B5_2"/>
    <property type="match status" value="1"/>
</dbReference>
<reference evidence="16 17" key="1">
    <citation type="submission" date="2016-03" db="EMBL/GenBank/DDBJ databases">
        <authorList>
            <person name="Devillers H."/>
        </authorList>
    </citation>
    <scope>NUCLEOTIDE SEQUENCE [LARGE SCALE GENOMIC DNA]</scope>
    <source>
        <strain evidence="16">CBS 11717</strain>
    </source>
</reference>
<keyword evidence="9 13" id="KW-0408">Iron</keyword>
<organism evidence="16 17">
    <name type="scientific">Lachancea mirantina</name>
    <dbReference type="NCBI Taxonomy" id="1230905"/>
    <lineage>
        <taxon>Eukaryota</taxon>
        <taxon>Fungi</taxon>
        <taxon>Dikarya</taxon>
        <taxon>Ascomycota</taxon>
        <taxon>Saccharomycotina</taxon>
        <taxon>Saccharomycetes</taxon>
        <taxon>Saccharomycetales</taxon>
        <taxon>Saccharomycetaceae</taxon>
        <taxon>Lachancea</taxon>
    </lineage>
</organism>
<dbReference type="GO" id="GO:0005789">
    <property type="term" value="C:endoplasmic reticulum membrane"/>
    <property type="evidence" value="ECO:0007669"/>
    <property type="project" value="UniProtKB-SubCell"/>
</dbReference>
<feature type="domain" description="Cytochrome b5 heme-binding" evidence="15">
    <location>
        <begin position="35"/>
        <end position="113"/>
    </location>
</feature>
<evidence type="ECO:0000259" key="15">
    <source>
        <dbReference type="PROSITE" id="PS50255"/>
    </source>
</evidence>
<keyword evidence="2" id="KW-0813">Transport</keyword>
<keyword evidence="5 13" id="KW-0479">Metal-binding</keyword>
<comment type="similarity">
    <text evidence="12 13">Belongs to the cytochrome b5 family.</text>
</comment>
<accession>A0A1G4KBC5</accession>
<dbReference type="Pfam" id="PF00173">
    <property type="entry name" value="Cyt-b5"/>
    <property type="match status" value="1"/>
</dbReference>
<evidence type="ECO:0000313" key="16">
    <source>
        <dbReference type="EMBL" id="SCV01575.1"/>
    </source>
</evidence>
<feature type="region of interest" description="Disordered" evidence="14">
    <location>
        <begin position="1"/>
        <end position="20"/>
    </location>
</feature>
<feature type="transmembrane region" description="Helical" evidence="13">
    <location>
        <begin position="190"/>
        <end position="210"/>
    </location>
</feature>
<name>A0A1G4KBC5_9SACH</name>
<dbReference type="InterPro" id="IPR036400">
    <property type="entry name" value="Cyt_B5-like_heme/steroid_sf"/>
</dbReference>
<evidence type="ECO:0000256" key="7">
    <source>
        <dbReference type="ARBA" id="ARBA00022848"/>
    </source>
</evidence>
<evidence type="ECO:0000256" key="9">
    <source>
        <dbReference type="ARBA" id="ARBA00023004"/>
    </source>
</evidence>